<dbReference type="AlphaFoldDB" id="A0AAV4DNP1"/>
<evidence type="ECO:0008006" key="3">
    <source>
        <dbReference type="Google" id="ProtNLM"/>
    </source>
</evidence>
<dbReference type="Proteomes" id="UP000735302">
    <property type="component" value="Unassembled WGS sequence"/>
</dbReference>
<accession>A0AAV4DNP1</accession>
<gene>
    <name evidence="1" type="ORF">PoB_007232400</name>
</gene>
<dbReference type="EMBL" id="BLXT01008083">
    <property type="protein sequence ID" value="GFO45819.1"/>
    <property type="molecule type" value="Genomic_DNA"/>
</dbReference>
<evidence type="ECO:0000313" key="2">
    <source>
        <dbReference type="Proteomes" id="UP000735302"/>
    </source>
</evidence>
<organism evidence="1 2">
    <name type="scientific">Plakobranchus ocellatus</name>
    <dbReference type="NCBI Taxonomy" id="259542"/>
    <lineage>
        <taxon>Eukaryota</taxon>
        <taxon>Metazoa</taxon>
        <taxon>Spiralia</taxon>
        <taxon>Lophotrochozoa</taxon>
        <taxon>Mollusca</taxon>
        <taxon>Gastropoda</taxon>
        <taxon>Heterobranchia</taxon>
        <taxon>Euthyneura</taxon>
        <taxon>Panpulmonata</taxon>
        <taxon>Sacoglossa</taxon>
        <taxon>Placobranchoidea</taxon>
        <taxon>Plakobranchidae</taxon>
        <taxon>Plakobranchus</taxon>
    </lineage>
</organism>
<name>A0AAV4DNP1_9GAST</name>
<sequence length="141" mass="15713">MRFCFVSEPLWSLLHIILIWKSAIRITRLIGVWCDVSSCLMPLPPYSNGSNANAILCVKQCNVLPGSPITTFTIFLVTSLTNQVKAPIIINVKFATRFTLTEKQLRHLQQCCNPIVVKRAVQKLSVCPGPITLDTNANKNC</sequence>
<keyword evidence="2" id="KW-1185">Reference proteome</keyword>
<reference evidence="1 2" key="1">
    <citation type="journal article" date="2021" name="Elife">
        <title>Chloroplast acquisition without the gene transfer in kleptoplastic sea slugs, Plakobranchus ocellatus.</title>
        <authorList>
            <person name="Maeda T."/>
            <person name="Takahashi S."/>
            <person name="Yoshida T."/>
            <person name="Shimamura S."/>
            <person name="Takaki Y."/>
            <person name="Nagai Y."/>
            <person name="Toyoda A."/>
            <person name="Suzuki Y."/>
            <person name="Arimoto A."/>
            <person name="Ishii H."/>
            <person name="Satoh N."/>
            <person name="Nishiyama T."/>
            <person name="Hasebe M."/>
            <person name="Maruyama T."/>
            <person name="Minagawa J."/>
            <person name="Obokata J."/>
            <person name="Shigenobu S."/>
        </authorList>
    </citation>
    <scope>NUCLEOTIDE SEQUENCE [LARGE SCALE GENOMIC DNA]</scope>
</reference>
<comment type="caution">
    <text evidence="1">The sequence shown here is derived from an EMBL/GenBank/DDBJ whole genome shotgun (WGS) entry which is preliminary data.</text>
</comment>
<protein>
    <recommendedName>
        <fullName evidence="3">Secreted protein</fullName>
    </recommendedName>
</protein>
<evidence type="ECO:0000313" key="1">
    <source>
        <dbReference type="EMBL" id="GFO45819.1"/>
    </source>
</evidence>
<proteinExistence type="predicted"/>